<evidence type="ECO:0000256" key="3">
    <source>
        <dbReference type="ARBA" id="ARBA00012111"/>
    </source>
</evidence>
<accession>A0A815RW60</accession>
<dbReference type="PRINTS" id="PR01270">
    <property type="entry name" value="HDASUPER"/>
</dbReference>
<evidence type="ECO:0000256" key="2">
    <source>
        <dbReference type="ARBA" id="ARBA00007738"/>
    </source>
</evidence>
<evidence type="ECO:0000313" key="11">
    <source>
        <dbReference type="EMBL" id="CAF1482095.1"/>
    </source>
</evidence>
<comment type="similarity">
    <text evidence="2">Belongs to the histone deacetylase family. HD type 2 subfamily.</text>
</comment>
<feature type="domain" description="Histone deacetylase" evidence="10">
    <location>
        <begin position="82"/>
        <end position="383"/>
    </location>
</feature>
<evidence type="ECO:0000256" key="5">
    <source>
        <dbReference type="ARBA" id="ARBA00022801"/>
    </source>
</evidence>
<keyword evidence="7" id="KW-0805">Transcription regulation</keyword>
<dbReference type="EMBL" id="CAJNRE010018859">
    <property type="protein sequence ID" value="CAF2181746.1"/>
    <property type="molecule type" value="Genomic_DNA"/>
</dbReference>
<dbReference type="Proteomes" id="UP000663824">
    <property type="component" value="Unassembled WGS sequence"/>
</dbReference>
<evidence type="ECO:0000313" key="14">
    <source>
        <dbReference type="EMBL" id="CAF3894275.1"/>
    </source>
</evidence>
<keyword evidence="9" id="KW-0539">Nucleus</keyword>
<dbReference type="EMBL" id="CAJNOW010016866">
    <property type="protein sequence ID" value="CAF1652912.1"/>
    <property type="molecule type" value="Genomic_DNA"/>
</dbReference>
<dbReference type="PANTHER" id="PTHR10625:SF5">
    <property type="entry name" value="HISTONE DEACETYLASE"/>
    <property type="match status" value="1"/>
</dbReference>
<keyword evidence="4" id="KW-0678">Repressor</keyword>
<dbReference type="GO" id="GO:0000118">
    <property type="term" value="C:histone deacetylase complex"/>
    <property type="evidence" value="ECO:0007669"/>
    <property type="project" value="TreeGrafter"/>
</dbReference>
<dbReference type="EMBL" id="CAJOBJ010113158">
    <property type="protein sequence ID" value="CAF4640977.1"/>
    <property type="molecule type" value="Genomic_DNA"/>
</dbReference>
<evidence type="ECO:0000256" key="1">
    <source>
        <dbReference type="ARBA" id="ARBA00004123"/>
    </source>
</evidence>
<evidence type="ECO:0000256" key="9">
    <source>
        <dbReference type="ARBA" id="ARBA00023242"/>
    </source>
</evidence>
<dbReference type="SUPFAM" id="SSF52768">
    <property type="entry name" value="Arginase/deacetylase"/>
    <property type="match status" value="1"/>
</dbReference>
<comment type="caution">
    <text evidence="11">The sequence shown here is derived from an EMBL/GenBank/DDBJ whole genome shotgun (WGS) entry which is preliminary data.</text>
</comment>
<dbReference type="EMBL" id="CAJOBH010002194">
    <property type="protein sequence ID" value="CAF3894275.1"/>
    <property type="molecule type" value="Genomic_DNA"/>
</dbReference>
<dbReference type="Proteomes" id="UP000663834">
    <property type="component" value="Unassembled WGS sequence"/>
</dbReference>
<protein>
    <recommendedName>
        <fullName evidence="3">histone deacetylase</fullName>
        <ecNumber evidence="3">3.5.1.98</ecNumber>
    </recommendedName>
</protein>
<comment type="subcellular location">
    <subcellularLocation>
        <location evidence="1">Nucleus</location>
    </subcellularLocation>
</comment>
<evidence type="ECO:0000256" key="8">
    <source>
        <dbReference type="ARBA" id="ARBA00023163"/>
    </source>
</evidence>
<evidence type="ECO:0000313" key="17">
    <source>
        <dbReference type="Proteomes" id="UP000663855"/>
    </source>
</evidence>
<keyword evidence="8" id="KW-0804">Transcription</keyword>
<evidence type="ECO:0000259" key="10">
    <source>
        <dbReference type="Pfam" id="PF00850"/>
    </source>
</evidence>
<dbReference type="EC" id="3.5.1.98" evidence="3"/>
<dbReference type="Pfam" id="PF00850">
    <property type="entry name" value="Hist_deacetyl"/>
    <property type="match status" value="1"/>
</dbReference>
<organism evidence="11 17">
    <name type="scientific">Rotaria magnacalcarata</name>
    <dbReference type="NCBI Taxonomy" id="392030"/>
    <lineage>
        <taxon>Eukaryota</taxon>
        <taxon>Metazoa</taxon>
        <taxon>Spiralia</taxon>
        <taxon>Gnathifera</taxon>
        <taxon>Rotifera</taxon>
        <taxon>Eurotatoria</taxon>
        <taxon>Bdelloidea</taxon>
        <taxon>Philodinida</taxon>
        <taxon>Philodinidae</taxon>
        <taxon>Rotaria</taxon>
    </lineage>
</organism>
<name>A0A815RW60_9BILA</name>
<dbReference type="Proteomes" id="UP000663855">
    <property type="component" value="Unassembled WGS sequence"/>
</dbReference>
<evidence type="ECO:0000313" key="13">
    <source>
        <dbReference type="EMBL" id="CAF2181746.1"/>
    </source>
</evidence>
<dbReference type="InterPro" id="IPR023696">
    <property type="entry name" value="Ureohydrolase_dom_sf"/>
</dbReference>
<evidence type="ECO:0000313" key="12">
    <source>
        <dbReference type="EMBL" id="CAF1652912.1"/>
    </source>
</evidence>
<evidence type="ECO:0000256" key="6">
    <source>
        <dbReference type="ARBA" id="ARBA00022853"/>
    </source>
</evidence>
<dbReference type="AlphaFoldDB" id="A0A815RW60"/>
<evidence type="ECO:0000256" key="7">
    <source>
        <dbReference type="ARBA" id="ARBA00023015"/>
    </source>
</evidence>
<dbReference type="PANTHER" id="PTHR10625">
    <property type="entry name" value="HISTONE DEACETYLASE HDAC1-RELATED"/>
    <property type="match status" value="1"/>
</dbReference>
<dbReference type="Proteomes" id="UP000681967">
    <property type="component" value="Unassembled WGS sequence"/>
</dbReference>
<dbReference type="Proteomes" id="UP000681720">
    <property type="component" value="Unassembled WGS sequence"/>
</dbReference>
<evidence type="ECO:0000313" key="16">
    <source>
        <dbReference type="EMBL" id="CAF4640977.1"/>
    </source>
</evidence>
<proteinExistence type="inferred from homology"/>
<dbReference type="InterPro" id="IPR000286">
    <property type="entry name" value="HDACs"/>
</dbReference>
<dbReference type="Gene3D" id="3.40.800.20">
    <property type="entry name" value="Histone deacetylase domain"/>
    <property type="match status" value="1"/>
</dbReference>
<evidence type="ECO:0000313" key="15">
    <source>
        <dbReference type="EMBL" id="CAF4181912.1"/>
    </source>
</evidence>
<reference evidence="11" key="1">
    <citation type="submission" date="2021-02" db="EMBL/GenBank/DDBJ databases">
        <authorList>
            <person name="Nowell W R."/>
        </authorList>
    </citation>
    <scope>NUCLEOTIDE SEQUENCE</scope>
</reference>
<dbReference type="OrthoDB" id="424012at2759"/>
<dbReference type="EMBL" id="CAJOBI010015280">
    <property type="protein sequence ID" value="CAF4181912.1"/>
    <property type="molecule type" value="Genomic_DNA"/>
</dbReference>
<dbReference type="InterPro" id="IPR037138">
    <property type="entry name" value="His_deacetylse_dom_sf"/>
</dbReference>
<sequence length="386" mass="43554">MDSEDTIDFTILFENCQSSAEKLPVEEIKPEYKPIHLPSSIIEILNIWTSSSFETLSFRVGISPCDSSSLDTMFIHTWSESHVEQPYRLTRIIDDLHNYFWISHQLRWKGIPGRMVNNDEIRLVHSEEFLSGFLSVERGDNVDNVVSMRTLSYANPKYNFKSVGPIVARACRTAAGTTINLISSVVRRDIDIGFAFVRPAGHHSSTDKVGAFCGLNSVSIGAVYAIQFLKLDRVLVLDWDVHRSEGTEQILGQISNEDKEKYRLIDIFAAFGKSSNSTSAPLNCHLIDMFNRNQLAGDDEYFNMFDKNILPDIIQFQPSLILISAGFDAAQGEAEQCAQLTPNGYFQMTKKLKELKIPLVFILEGGYQQQSLVQSIRATFEALFDI</sequence>
<keyword evidence="6" id="KW-0156">Chromatin regulator</keyword>
<evidence type="ECO:0000256" key="4">
    <source>
        <dbReference type="ARBA" id="ARBA00022491"/>
    </source>
</evidence>
<dbReference type="GO" id="GO:0040029">
    <property type="term" value="P:epigenetic regulation of gene expression"/>
    <property type="evidence" value="ECO:0007669"/>
    <property type="project" value="TreeGrafter"/>
</dbReference>
<dbReference type="EMBL" id="CAJNOV010012344">
    <property type="protein sequence ID" value="CAF1482095.1"/>
    <property type="molecule type" value="Genomic_DNA"/>
</dbReference>
<dbReference type="Proteomes" id="UP000676336">
    <property type="component" value="Unassembled WGS sequence"/>
</dbReference>
<dbReference type="InterPro" id="IPR023801">
    <property type="entry name" value="His_deacetylse_dom"/>
</dbReference>
<keyword evidence="5" id="KW-0378">Hydrolase</keyword>
<gene>
    <name evidence="14" type="ORF">BYL167_LOCUS8128</name>
    <name evidence="11" type="ORF">CJN711_LOCUS26220</name>
    <name evidence="16" type="ORF">GIL414_LOCUS40623</name>
    <name evidence="12" type="ORF">KQP761_LOCUS30336</name>
    <name evidence="13" type="ORF">MBJ925_LOCUS34394</name>
    <name evidence="15" type="ORF">SMN809_LOCUS21058</name>
</gene>
<dbReference type="GO" id="GO:0141221">
    <property type="term" value="F:histone deacetylase activity, hydrolytic mechanism"/>
    <property type="evidence" value="ECO:0007669"/>
    <property type="project" value="UniProtKB-EC"/>
</dbReference>